<dbReference type="InterPro" id="IPR034660">
    <property type="entry name" value="DinB/YfiT-like"/>
</dbReference>
<keyword evidence="2" id="KW-1185">Reference proteome</keyword>
<gene>
    <name evidence="1" type="ORF">HC031_26055</name>
</gene>
<reference evidence="1 2" key="1">
    <citation type="submission" date="2020-03" db="EMBL/GenBank/DDBJ databases">
        <title>WGS of the type strain of Planosporangium spp.</title>
        <authorList>
            <person name="Thawai C."/>
        </authorList>
    </citation>
    <scope>NUCLEOTIDE SEQUENCE [LARGE SCALE GENOMIC DNA]</scope>
    <source>
        <strain evidence="1 2">TBRC 5610</strain>
    </source>
</reference>
<comment type="caution">
    <text evidence="1">The sequence shown here is derived from an EMBL/GenBank/DDBJ whole genome shotgun (WGS) entry which is preliminary data.</text>
</comment>
<dbReference type="SUPFAM" id="SSF109854">
    <property type="entry name" value="DinB/YfiT-like putative metalloenzymes"/>
    <property type="match status" value="1"/>
</dbReference>
<organism evidence="1 2">
    <name type="scientific">Planosporangium thailandense</name>
    <dbReference type="NCBI Taxonomy" id="765197"/>
    <lineage>
        <taxon>Bacteria</taxon>
        <taxon>Bacillati</taxon>
        <taxon>Actinomycetota</taxon>
        <taxon>Actinomycetes</taxon>
        <taxon>Micromonosporales</taxon>
        <taxon>Micromonosporaceae</taxon>
        <taxon>Planosporangium</taxon>
    </lineage>
</organism>
<evidence type="ECO:0000313" key="2">
    <source>
        <dbReference type="Proteomes" id="UP000722989"/>
    </source>
</evidence>
<name>A0ABX0Y426_9ACTN</name>
<accession>A0ABX0Y426</accession>
<dbReference type="RefSeq" id="WP_167928065.1">
    <property type="nucleotide sequence ID" value="NZ_JAATVY010000026.1"/>
</dbReference>
<dbReference type="Proteomes" id="UP000722989">
    <property type="component" value="Unassembled WGS sequence"/>
</dbReference>
<dbReference type="EMBL" id="JAATVY010000026">
    <property type="protein sequence ID" value="NJC73156.1"/>
    <property type="molecule type" value="Genomic_DNA"/>
</dbReference>
<proteinExistence type="predicted"/>
<evidence type="ECO:0008006" key="3">
    <source>
        <dbReference type="Google" id="ProtNLM"/>
    </source>
</evidence>
<protein>
    <recommendedName>
        <fullName evidence="3">Maleylpyruvate isomerase family mycothiol-dependent enzyme</fullName>
    </recommendedName>
</protein>
<sequence>MPTREVYARSRRRLLDLAAGLDEVTAARDLPALPGWSVKDAYAHLAGVCADVLDGRQGLPLADWGERTVAERRERSLADVVAEWATRGPDLDERLDGDGSFRLGVDVWSHEHDIRGALHLPAPTPTETAWVVDQVLGNLGRSWPGSDAPSVRLTVTDGDEHVLGAGEPAVALRCDAFTLGRLLMGRRSRRQVASLDWSGDPRPVLDRLFVFGPADENVDY</sequence>
<evidence type="ECO:0000313" key="1">
    <source>
        <dbReference type="EMBL" id="NJC73156.1"/>
    </source>
</evidence>